<accession>A0A8H7AU57</accession>
<proteinExistence type="predicted"/>
<keyword evidence="2" id="KW-1185">Reference proteome</keyword>
<dbReference type="OrthoDB" id="4213913at2759"/>
<protein>
    <submittedName>
        <fullName evidence="1">Uncharacterized protein</fullName>
    </submittedName>
</protein>
<name>A0A8H7AU57_9EURO</name>
<gene>
    <name evidence="1" type="ORF">GJ744_010622</name>
</gene>
<organism evidence="1 2">
    <name type="scientific">Endocarpon pusillum</name>
    <dbReference type="NCBI Taxonomy" id="364733"/>
    <lineage>
        <taxon>Eukaryota</taxon>
        <taxon>Fungi</taxon>
        <taxon>Dikarya</taxon>
        <taxon>Ascomycota</taxon>
        <taxon>Pezizomycotina</taxon>
        <taxon>Eurotiomycetes</taxon>
        <taxon>Chaetothyriomycetidae</taxon>
        <taxon>Verrucariales</taxon>
        <taxon>Verrucariaceae</taxon>
        <taxon>Endocarpon</taxon>
    </lineage>
</organism>
<dbReference type="EMBL" id="JAACFV010000007">
    <property type="protein sequence ID" value="KAF7513226.1"/>
    <property type="molecule type" value="Genomic_DNA"/>
</dbReference>
<sequence>MYTEKWTIEISKLDHLPVCDGGAKISISEGDVRVFRVLLGLQDQLLFSMSKPFILLLVTDGRLDEGNVTLYSFEPNLSRPDKDHALPLYEENGAKPLVKLTADLSSIPTSMLPSKEGADRKKYYHITFQIRVNFKPANMTYCLWYRNTCYGTVDAGYL</sequence>
<dbReference type="AlphaFoldDB" id="A0A8H7AU57"/>
<reference evidence="1" key="1">
    <citation type="submission" date="2020-02" db="EMBL/GenBank/DDBJ databases">
        <authorList>
            <person name="Palmer J.M."/>
        </authorList>
    </citation>
    <scope>NUCLEOTIDE SEQUENCE</scope>
    <source>
        <strain evidence="1">EPUS1.4</strain>
        <tissue evidence="1">Thallus</tissue>
    </source>
</reference>
<evidence type="ECO:0000313" key="2">
    <source>
        <dbReference type="Proteomes" id="UP000606974"/>
    </source>
</evidence>
<dbReference type="Proteomes" id="UP000606974">
    <property type="component" value="Unassembled WGS sequence"/>
</dbReference>
<evidence type="ECO:0000313" key="1">
    <source>
        <dbReference type="EMBL" id="KAF7513226.1"/>
    </source>
</evidence>
<comment type="caution">
    <text evidence="1">The sequence shown here is derived from an EMBL/GenBank/DDBJ whole genome shotgun (WGS) entry which is preliminary data.</text>
</comment>